<dbReference type="RefSeq" id="XP_065672586.1">
    <property type="nucleotide sequence ID" value="XM_065816514.1"/>
</dbReference>
<feature type="domain" description="HAUS augmin-like complex subunit 6 N-terminal" evidence="1">
    <location>
        <begin position="16"/>
        <end position="254"/>
    </location>
</feature>
<dbReference type="Proteomes" id="UP001652625">
    <property type="component" value="Chromosome 13"/>
</dbReference>
<dbReference type="InterPro" id="IPR028163">
    <property type="entry name" value="HAUS_6_N"/>
</dbReference>
<proteinExistence type="predicted"/>
<evidence type="ECO:0000259" key="1">
    <source>
        <dbReference type="Pfam" id="PF14661"/>
    </source>
</evidence>
<protein>
    <submittedName>
        <fullName evidence="3">HAUS augmin-like complex subunit 6 isoform X1</fullName>
    </submittedName>
</protein>
<evidence type="ECO:0000313" key="3">
    <source>
        <dbReference type="RefSeq" id="XP_065672586.1"/>
    </source>
</evidence>
<reference evidence="3" key="1">
    <citation type="submission" date="2025-08" db="UniProtKB">
        <authorList>
            <consortium name="RefSeq"/>
        </authorList>
    </citation>
    <scope>IDENTIFICATION</scope>
</reference>
<keyword evidence="2" id="KW-1185">Reference proteome</keyword>
<gene>
    <name evidence="3" type="primary">LOC136090262</name>
</gene>
<name>A0ABM4DDU7_HYDVU</name>
<dbReference type="PANTHER" id="PTHR16151:SF2">
    <property type="entry name" value="HAUS AUGMIN-LIKE COMPLEX SUBUNIT 6"/>
    <property type="match status" value="1"/>
</dbReference>
<dbReference type="InterPro" id="IPR026797">
    <property type="entry name" value="HAUS_6"/>
</dbReference>
<organism evidence="2 3">
    <name type="scientific">Hydra vulgaris</name>
    <name type="common">Hydra</name>
    <name type="synonym">Hydra attenuata</name>
    <dbReference type="NCBI Taxonomy" id="6087"/>
    <lineage>
        <taxon>Eukaryota</taxon>
        <taxon>Metazoa</taxon>
        <taxon>Cnidaria</taxon>
        <taxon>Hydrozoa</taxon>
        <taxon>Hydroidolina</taxon>
        <taxon>Anthoathecata</taxon>
        <taxon>Aplanulata</taxon>
        <taxon>Hydridae</taxon>
        <taxon>Hydra</taxon>
    </lineage>
</organism>
<dbReference type="Pfam" id="PF14661">
    <property type="entry name" value="HAUS6_N"/>
    <property type="match status" value="1"/>
</dbReference>
<accession>A0ABM4DDU7</accession>
<dbReference type="GeneID" id="136090262"/>
<evidence type="ECO:0000313" key="2">
    <source>
        <dbReference type="Proteomes" id="UP001652625"/>
    </source>
</evidence>
<sequence length="835" mass="96909">MSNIKSPDNTDIREIFYSNLLLLGFDAEMYEVQYRIPFNRDMFSLPNRKCMEVVVYFLFKKLNKESTLEIFRNCWPIIDKKSEQEFRKQTIDWITRIKKDDSECNLPNITPSLLITPSGEKFYQFLFYFSVYTLKQKAKAISKKDDLLPLWVYLSNVKKKFSLQIQKSLMSVVINRKKRLINYVMETFSAKHIWMEYARDLNREHNKLLKEIGDCEENMKVVKSKMVELFKTSSFSLKDTARNESLEQVKNIWETISKHFEMQKKIQEQIMKILYAASLSLEGDKINFEIPAILVNDCERMLHYGKRFQNVYKEGQLNILSLIELWNLLLQRVKATLNQNPLYYAIHEESHVCNEVSKHSNYLSHLESIRLRLASNIIPDIQKSIKDLEKSSSDMSSYQESYKYILDFLPTTPAFHFNFNDDNNDIKKLFKDEYTATTSATHTPYAVDDLLCKLNDNSQDQTPVRQLKSIQKNSSQTARSTNLKLDCPVKIDNVKKTQMSNPQANNKSSRIPRYNLSNCNVENTKDCISNIERKSPAHDIENKSKAQEILLEQIALSVLNVNKENVGSSSDEEIESRIHALYNPFEAFTKDPFINNEKCIRTPGPKCRQNIGLSNLSLLDTANSPNENIGNNDCSSFFALSPIRDFQTSYSPFETSNIHLSKIPSDDYSLLTPLCNLENYNVPQRSPSFTVSTSQRLLQDKENQKSLNKTFMKSIEELSNLLKFDEGENFSYFEQNTYKRNFVKNNFPEFTPEQITKTSNLISFFTPDKKSLDIDVTNDDVDNFIEEVISNTPGCLMKTPYTIQSNFHLLTPEAVHSKSAFTIHIKIYSIVRKAI</sequence>
<dbReference type="PANTHER" id="PTHR16151">
    <property type="entry name" value="HAUS AUGMIN-LIKE COMPLEX SUBUNIT 6"/>
    <property type="match status" value="1"/>
</dbReference>